<dbReference type="InterPro" id="IPR016187">
    <property type="entry name" value="CTDL_fold"/>
</dbReference>
<dbReference type="EMBL" id="JAIZAY010000019">
    <property type="protein sequence ID" value="KAJ8023826.1"/>
    <property type="molecule type" value="Genomic_DNA"/>
</dbReference>
<feature type="domain" description="C-type lectin" evidence="2">
    <location>
        <begin position="37"/>
        <end position="154"/>
    </location>
</feature>
<keyword evidence="4" id="KW-1185">Reference proteome</keyword>
<feature type="chain" id="PRO_5040450504" evidence="1">
    <location>
        <begin position="28"/>
        <end position="175"/>
    </location>
</feature>
<dbReference type="SMART" id="SM00034">
    <property type="entry name" value="CLECT"/>
    <property type="match status" value="1"/>
</dbReference>
<protein>
    <submittedName>
        <fullName evidence="3">Echinoidin</fullName>
    </submittedName>
</protein>
<proteinExistence type="predicted"/>
<gene>
    <name evidence="3" type="ORF">HOLleu_36373</name>
</gene>
<dbReference type="SUPFAM" id="SSF56436">
    <property type="entry name" value="C-type lectin-like"/>
    <property type="match status" value="1"/>
</dbReference>
<evidence type="ECO:0000256" key="1">
    <source>
        <dbReference type="SAM" id="SignalP"/>
    </source>
</evidence>
<accession>A0A9Q1BDM1</accession>
<dbReference type="Pfam" id="PF00059">
    <property type="entry name" value="Lectin_C"/>
    <property type="match status" value="1"/>
</dbReference>
<evidence type="ECO:0000313" key="3">
    <source>
        <dbReference type="EMBL" id="KAJ8023826.1"/>
    </source>
</evidence>
<comment type="caution">
    <text evidence="3">The sequence shown here is derived from an EMBL/GenBank/DDBJ whole genome shotgun (WGS) entry which is preliminary data.</text>
</comment>
<dbReference type="InterPro" id="IPR001304">
    <property type="entry name" value="C-type_lectin-like"/>
</dbReference>
<dbReference type="PANTHER" id="PTHR22803">
    <property type="entry name" value="MANNOSE, PHOSPHOLIPASE, LECTIN RECEPTOR RELATED"/>
    <property type="match status" value="1"/>
</dbReference>
<dbReference type="InterPro" id="IPR050111">
    <property type="entry name" value="C-type_lectin/snaclec_domain"/>
</dbReference>
<organism evidence="3 4">
    <name type="scientific">Holothuria leucospilota</name>
    <name type="common">Black long sea cucumber</name>
    <name type="synonym">Mertensiothuria leucospilota</name>
    <dbReference type="NCBI Taxonomy" id="206669"/>
    <lineage>
        <taxon>Eukaryota</taxon>
        <taxon>Metazoa</taxon>
        <taxon>Echinodermata</taxon>
        <taxon>Eleutherozoa</taxon>
        <taxon>Echinozoa</taxon>
        <taxon>Holothuroidea</taxon>
        <taxon>Aspidochirotacea</taxon>
        <taxon>Aspidochirotida</taxon>
        <taxon>Holothuriidae</taxon>
        <taxon>Holothuria</taxon>
    </lineage>
</organism>
<dbReference type="Proteomes" id="UP001152320">
    <property type="component" value="Chromosome 19"/>
</dbReference>
<sequence>MKIFKDSYLLILFSLFSLITTSVPSTADCCPASWILWGQHCYYFQFVNTEGWQDAENRCKAMALCDRPSHLASVHSREEQNFLYEVLRLAAPPESSWGPSLYIGLLVGNSQTQMSWTDGSCVDYTNWIGVEPNNAPGSVGMISNGIGRLGGWHDRSSGGLAADKYVCKMPKNERC</sequence>
<dbReference type="PROSITE" id="PS50041">
    <property type="entry name" value="C_TYPE_LECTIN_2"/>
    <property type="match status" value="1"/>
</dbReference>
<evidence type="ECO:0000259" key="2">
    <source>
        <dbReference type="PROSITE" id="PS50041"/>
    </source>
</evidence>
<reference evidence="3" key="1">
    <citation type="submission" date="2021-10" db="EMBL/GenBank/DDBJ databases">
        <title>Tropical sea cucumber genome reveals ecological adaptation and Cuvierian tubules defense mechanism.</title>
        <authorList>
            <person name="Chen T."/>
        </authorList>
    </citation>
    <scope>NUCLEOTIDE SEQUENCE</scope>
    <source>
        <strain evidence="3">Nanhai2018</strain>
        <tissue evidence="3">Muscle</tissue>
    </source>
</reference>
<keyword evidence="1" id="KW-0732">Signal</keyword>
<feature type="signal peptide" evidence="1">
    <location>
        <begin position="1"/>
        <end position="27"/>
    </location>
</feature>
<dbReference type="InterPro" id="IPR016186">
    <property type="entry name" value="C-type_lectin-like/link_sf"/>
</dbReference>
<dbReference type="Gene3D" id="3.10.100.10">
    <property type="entry name" value="Mannose-Binding Protein A, subunit A"/>
    <property type="match status" value="1"/>
</dbReference>
<dbReference type="AlphaFoldDB" id="A0A9Q1BDM1"/>
<name>A0A9Q1BDM1_HOLLE</name>
<evidence type="ECO:0000313" key="4">
    <source>
        <dbReference type="Proteomes" id="UP001152320"/>
    </source>
</evidence>
<dbReference type="OrthoDB" id="6133475at2759"/>